<evidence type="ECO:0000313" key="3">
    <source>
        <dbReference type="EMBL" id="VEU39442.1"/>
    </source>
</evidence>
<proteinExistence type="predicted"/>
<feature type="signal peptide" evidence="2">
    <location>
        <begin position="1"/>
        <end position="23"/>
    </location>
</feature>
<protein>
    <submittedName>
        <fullName evidence="3">Uncharacterized protein</fullName>
    </submittedName>
</protein>
<feature type="region of interest" description="Disordered" evidence="1">
    <location>
        <begin position="92"/>
        <end position="121"/>
    </location>
</feature>
<dbReference type="OrthoDB" id="55770at2759"/>
<dbReference type="AlphaFoldDB" id="A0A448ZBL8"/>
<reference evidence="3 4" key="1">
    <citation type="submission" date="2019-01" db="EMBL/GenBank/DDBJ databases">
        <authorList>
            <person name="Ferrante I. M."/>
        </authorList>
    </citation>
    <scope>NUCLEOTIDE SEQUENCE [LARGE SCALE GENOMIC DNA]</scope>
    <source>
        <strain evidence="3 4">B856</strain>
    </source>
</reference>
<feature type="region of interest" description="Disordered" evidence="1">
    <location>
        <begin position="34"/>
        <end position="54"/>
    </location>
</feature>
<evidence type="ECO:0000313" key="4">
    <source>
        <dbReference type="Proteomes" id="UP000291116"/>
    </source>
</evidence>
<gene>
    <name evidence="3" type="ORF">PSNMU_V1.4_AUG-EV-PASAV3_0062910</name>
</gene>
<organism evidence="3 4">
    <name type="scientific">Pseudo-nitzschia multistriata</name>
    <dbReference type="NCBI Taxonomy" id="183589"/>
    <lineage>
        <taxon>Eukaryota</taxon>
        <taxon>Sar</taxon>
        <taxon>Stramenopiles</taxon>
        <taxon>Ochrophyta</taxon>
        <taxon>Bacillariophyta</taxon>
        <taxon>Bacillariophyceae</taxon>
        <taxon>Bacillariophycidae</taxon>
        <taxon>Bacillariales</taxon>
        <taxon>Bacillariaceae</taxon>
        <taxon>Pseudo-nitzschia</taxon>
    </lineage>
</organism>
<dbReference type="Proteomes" id="UP000291116">
    <property type="component" value="Unassembled WGS sequence"/>
</dbReference>
<feature type="chain" id="PRO_5019204907" evidence="2">
    <location>
        <begin position="24"/>
        <end position="668"/>
    </location>
</feature>
<sequence>MTTQGHVLATVLLLSEIVGGGRAFSTPVGFASFQQRRKTRSASEGHTNGDGSAFDGRSLRSALFAAQYFHDDDQWSEDVDAVYQQELFDYNPTQHHHHQQQQQQQPSGFNPEFGQAPEQEQTFELPSKRAVFGGAALGTMLVINNAVGMSVGAEPAIAEPQEPSSEVPHQLQTSVQSYSAITDAQPEVTLPYLEEQIKTAEEAIAQAAFADESSASVAVGEEMQAPETTFGYSTPVVASTETAAPETIATQASPAYQSSASVVASVEVTAPKPVADVAKTDAPSPSFVRYTREHMPEWIERGQRVYDAAAPKVVAGGTKIAAEFDKRVTPMIVEKEHELLGDANSAVLDKTLSNVAYAGKMMAGMVGKVVSLGIEGGVQVAQATPKVIKAGQQVYNTIDQKIMPEVADTTRKMKTIVDKTVPEVAEAGMHAYDTIMPEVMNAERQVATTVKNGIDMAMPTLKEIEARVMPVLNDIEHDVLGDEGAYMLEKTVADAAQQGKNALDTVARTVPEVTASVQKTVDGVAYTGQTISRALPVIAESGKQTYESVDRGISDAIATTQDIASDIDRAAGKTMNAIEDNMASTTRAIDSAIPTVLETGRRVAVTGVEVAKTVETGGKALMDDIAGFVEDNEIDNTIESATKRFAKTQPVYRDFTASVNDPNDLGKL</sequence>
<dbReference type="EMBL" id="CAACVS010000224">
    <property type="protein sequence ID" value="VEU39442.1"/>
    <property type="molecule type" value="Genomic_DNA"/>
</dbReference>
<keyword evidence="2" id="KW-0732">Signal</keyword>
<evidence type="ECO:0000256" key="2">
    <source>
        <dbReference type="SAM" id="SignalP"/>
    </source>
</evidence>
<evidence type="ECO:0000256" key="1">
    <source>
        <dbReference type="SAM" id="MobiDB-lite"/>
    </source>
</evidence>
<dbReference type="Gene3D" id="1.20.120.20">
    <property type="entry name" value="Apolipoprotein"/>
    <property type="match status" value="1"/>
</dbReference>
<keyword evidence="4" id="KW-1185">Reference proteome</keyword>
<name>A0A448ZBL8_9STRA</name>
<accession>A0A448ZBL8</accession>